<organism evidence="1 2">
    <name type="scientific">Gossypium gossypioides</name>
    <name type="common">Mexican cotton</name>
    <name type="synonym">Selera gossypioides</name>
    <dbReference type="NCBI Taxonomy" id="34282"/>
    <lineage>
        <taxon>Eukaryota</taxon>
        <taxon>Viridiplantae</taxon>
        <taxon>Streptophyta</taxon>
        <taxon>Embryophyta</taxon>
        <taxon>Tracheophyta</taxon>
        <taxon>Spermatophyta</taxon>
        <taxon>Magnoliopsida</taxon>
        <taxon>eudicotyledons</taxon>
        <taxon>Gunneridae</taxon>
        <taxon>Pentapetalae</taxon>
        <taxon>rosids</taxon>
        <taxon>malvids</taxon>
        <taxon>Malvales</taxon>
        <taxon>Malvaceae</taxon>
        <taxon>Malvoideae</taxon>
        <taxon>Gossypium</taxon>
    </lineage>
</organism>
<evidence type="ECO:0000313" key="2">
    <source>
        <dbReference type="Proteomes" id="UP000593579"/>
    </source>
</evidence>
<sequence length="35" mass="3868">MGLDLGFLEVKIECNALTVVKKLNANKQDEYVISA</sequence>
<dbReference type="AlphaFoldDB" id="A0A7J9D465"/>
<dbReference type="OrthoDB" id="958248at2759"/>
<dbReference type="EMBL" id="JABEZY010270346">
    <property type="protein sequence ID" value="MBA0755510.1"/>
    <property type="molecule type" value="Genomic_DNA"/>
</dbReference>
<accession>A0A7J9D465</accession>
<name>A0A7J9D465_GOSGO</name>
<proteinExistence type="predicted"/>
<comment type="caution">
    <text evidence="1">The sequence shown here is derived from an EMBL/GenBank/DDBJ whole genome shotgun (WGS) entry which is preliminary data.</text>
</comment>
<reference evidence="1 2" key="1">
    <citation type="journal article" date="2019" name="Genome Biol. Evol.">
        <title>Insights into the evolution of the New World diploid cottons (Gossypium, subgenus Houzingenia) based on genome sequencing.</title>
        <authorList>
            <person name="Grover C.E."/>
            <person name="Arick M.A. 2nd"/>
            <person name="Thrash A."/>
            <person name="Conover J.L."/>
            <person name="Sanders W.S."/>
            <person name="Peterson D.G."/>
            <person name="Frelichowski J.E."/>
            <person name="Scheffler J.A."/>
            <person name="Scheffler B.E."/>
            <person name="Wendel J.F."/>
        </authorList>
    </citation>
    <scope>NUCLEOTIDE SEQUENCE [LARGE SCALE GENOMIC DNA]</scope>
    <source>
        <strain evidence="1">5</strain>
        <tissue evidence="1">Leaf</tissue>
    </source>
</reference>
<gene>
    <name evidence="1" type="ORF">Gogos_021070</name>
</gene>
<dbReference type="Proteomes" id="UP000593579">
    <property type="component" value="Unassembled WGS sequence"/>
</dbReference>
<protein>
    <submittedName>
        <fullName evidence="1">Uncharacterized protein</fullName>
    </submittedName>
</protein>
<keyword evidence="2" id="KW-1185">Reference proteome</keyword>
<evidence type="ECO:0000313" key="1">
    <source>
        <dbReference type="EMBL" id="MBA0755510.1"/>
    </source>
</evidence>